<dbReference type="RefSeq" id="XP_005826305.1">
    <property type="nucleotide sequence ID" value="XM_005826248.1"/>
</dbReference>
<feature type="transmembrane region" description="Helical" evidence="5">
    <location>
        <begin position="174"/>
        <end position="190"/>
    </location>
</feature>
<dbReference type="EnsemblProtists" id="EKX39325">
    <property type="protein sequence ID" value="EKX39325"/>
    <property type="gene ID" value="GUITHDRAFT_114526"/>
</dbReference>
<feature type="transmembrane region" description="Helical" evidence="5">
    <location>
        <begin position="210"/>
        <end position="227"/>
    </location>
</feature>
<proteinExistence type="predicted"/>
<sequence length="255" mass="28840">MFCSSSMLVVNKVAISLFPAQNLLLILQLASSATFLWIMGMMKIFPVDPLDMNKVKQSWMVASVFLLNIYTNVMALKSCNVETVIVFRSLTTVFIAIGDARVLQGKQRPKASVLICLLSIVVCTLFYVRSESTEMMHSRSYFWLFAYMFAQTADCLYIKHNVNTVNMSSWGRSYYNNVLALGPLSIPWILSEDESWEHLAQQVSATSYSVIGNMNKVLTIIINYTIWKKHASELGLFWLLGCLVSGYAYSVVQDK</sequence>
<dbReference type="KEGG" id="gtt:GUITHDRAFT_114526"/>
<feature type="transmembrane region" description="Helical" evidence="5">
    <location>
        <begin position="111"/>
        <end position="128"/>
    </location>
</feature>
<dbReference type="OMA" id="MSYFAWM"/>
<organism evidence="6">
    <name type="scientific">Guillardia theta (strain CCMP2712)</name>
    <name type="common">Cryptophyte</name>
    <dbReference type="NCBI Taxonomy" id="905079"/>
    <lineage>
        <taxon>Eukaryota</taxon>
        <taxon>Cryptophyceae</taxon>
        <taxon>Pyrenomonadales</taxon>
        <taxon>Geminigeraceae</taxon>
        <taxon>Guillardia</taxon>
    </lineage>
</organism>
<evidence type="ECO:0000256" key="5">
    <source>
        <dbReference type="SAM" id="Phobius"/>
    </source>
</evidence>
<evidence type="ECO:0000313" key="8">
    <source>
        <dbReference type="Proteomes" id="UP000011087"/>
    </source>
</evidence>
<evidence type="ECO:0000313" key="7">
    <source>
        <dbReference type="EnsemblProtists" id="EKX39325"/>
    </source>
</evidence>
<protein>
    <recommendedName>
        <fullName evidence="9">Sugar phosphate transporter domain-containing protein</fullName>
    </recommendedName>
</protein>
<evidence type="ECO:0000256" key="4">
    <source>
        <dbReference type="ARBA" id="ARBA00023136"/>
    </source>
</evidence>
<dbReference type="AlphaFoldDB" id="L1IU30"/>
<dbReference type="GeneID" id="17296089"/>
<dbReference type="eggNOG" id="KOG1444">
    <property type="taxonomic scope" value="Eukaryota"/>
</dbReference>
<reference evidence="6 8" key="1">
    <citation type="journal article" date="2012" name="Nature">
        <title>Algal genomes reveal evolutionary mosaicism and the fate of nucleomorphs.</title>
        <authorList>
            <consortium name="DOE Joint Genome Institute"/>
            <person name="Curtis B.A."/>
            <person name="Tanifuji G."/>
            <person name="Burki F."/>
            <person name="Gruber A."/>
            <person name="Irimia M."/>
            <person name="Maruyama S."/>
            <person name="Arias M.C."/>
            <person name="Ball S.G."/>
            <person name="Gile G.H."/>
            <person name="Hirakawa Y."/>
            <person name="Hopkins J.F."/>
            <person name="Kuo A."/>
            <person name="Rensing S.A."/>
            <person name="Schmutz J."/>
            <person name="Symeonidi A."/>
            <person name="Elias M."/>
            <person name="Eveleigh R.J."/>
            <person name="Herman E.K."/>
            <person name="Klute M.J."/>
            <person name="Nakayama T."/>
            <person name="Obornik M."/>
            <person name="Reyes-Prieto A."/>
            <person name="Armbrust E.V."/>
            <person name="Aves S.J."/>
            <person name="Beiko R.G."/>
            <person name="Coutinho P."/>
            <person name="Dacks J.B."/>
            <person name="Durnford D.G."/>
            <person name="Fast N.M."/>
            <person name="Green B.R."/>
            <person name="Grisdale C.J."/>
            <person name="Hempel F."/>
            <person name="Henrissat B."/>
            <person name="Hoppner M.P."/>
            <person name="Ishida K."/>
            <person name="Kim E."/>
            <person name="Koreny L."/>
            <person name="Kroth P.G."/>
            <person name="Liu Y."/>
            <person name="Malik S.B."/>
            <person name="Maier U.G."/>
            <person name="McRose D."/>
            <person name="Mock T."/>
            <person name="Neilson J.A."/>
            <person name="Onodera N.T."/>
            <person name="Poole A.M."/>
            <person name="Pritham E.J."/>
            <person name="Richards T.A."/>
            <person name="Rocap G."/>
            <person name="Roy S.W."/>
            <person name="Sarai C."/>
            <person name="Schaack S."/>
            <person name="Shirato S."/>
            <person name="Slamovits C.H."/>
            <person name="Spencer D.F."/>
            <person name="Suzuki S."/>
            <person name="Worden A.Z."/>
            <person name="Zauner S."/>
            <person name="Barry K."/>
            <person name="Bell C."/>
            <person name="Bharti A.K."/>
            <person name="Crow J.A."/>
            <person name="Grimwood J."/>
            <person name="Kramer R."/>
            <person name="Lindquist E."/>
            <person name="Lucas S."/>
            <person name="Salamov A."/>
            <person name="McFadden G.I."/>
            <person name="Lane C.E."/>
            <person name="Keeling P.J."/>
            <person name="Gray M.W."/>
            <person name="Grigoriev I.V."/>
            <person name="Archibald J.M."/>
        </authorList>
    </citation>
    <scope>NUCLEOTIDE SEQUENCE</scope>
    <source>
        <strain evidence="6 8">CCMP2712</strain>
    </source>
</reference>
<dbReference type="PaxDb" id="55529-EKX39325"/>
<reference evidence="7" key="3">
    <citation type="submission" date="2015-06" db="UniProtKB">
        <authorList>
            <consortium name="EnsemblProtists"/>
        </authorList>
    </citation>
    <scope>IDENTIFICATION</scope>
</reference>
<dbReference type="HOGENOM" id="CLU_045047_0_0_1"/>
<evidence type="ECO:0000256" key="1">
    <source>
        <dbReference type="ARBA" id="ARBA00004141"/>
    </source>
</evidence>
<keyword evidence="3 5" id="KW-1133">Transmembrane helix</keyword>
<feature type="transmembrane region" description="Helical" evidence="5">
    <location>
        <begin position="20"/>
        <end position="38"/>
    </location>
</feature>
<dbReference type="InterPro" id="IPR050186">
    <property type="entry name" value="TPT_transporter"/>
</dbReference>
<name>L1IU30_GUITC</name>
<dbReference type="GO" id="GO:0016020">
    <property type="term" value="C:membrane"/>
    <property type="evidence" value="ECO:0007669"/>
    <property type="project" value="UniProtKB-SubCell"/>
</dbReference>
<evidence type="ECO:0000256" key="3">
    <source>
        <dbReference type="ARBA" id="ARBA00022989"/>
    </source>
</evidence>
<feature type="transmembrane region" description="Helical" evidence="5">
    <location>
        <begin position="59"/>
        <end position="78"/>
    </location>
</feature>
<evidence type="ECO:0000256" key="2">
    <source>
        <dbReference type="ARBA" id="ARBA00022692"/>
    </source>
</evidence>
<comment type="subcellular location">
    <subcellularLocation>
        <location evidence="1">Membrane</location>
        <topology evidence="1">Multi-pass membrane protein</topology>
    </subcellularLocation>
</comment>
<dbReference type="Proteomes" id="UP000011087">
    <property type="component" value="Unassembled WGS sequence"/>
</dbReference>
<reference evidence="8" key="2">
    <citation type="submission" date="2012-11" db="EMBL/GenBank/DDBJ databases">
        <authorList>
            <person name="Kuo A."/>
            <person name="Curtis B.A."/>
            <person name="Tanifuji G."/>
            <person name="Burki F."/>
            <person name="Gruber A."/>
            <person name="Irimia M."/>
            <person name="Maruyama S."/>
            <person name="Arias M.C."/>
            <person name="Ball S.G."/>
            <person name="Gile G.H."/>
            <person name="Hirakawa Y."/>
            <person name="Hopkins J.F."/>
            <person name="Rensing S.A."/>
            <person name="Schmutz J."/>
            <person name="Symeonidi A."/>
            <person name="Elias M."/>
            <person name="Eveleigh R.J."/>
            <person name="Herman E.K."/>
            <person name="Klute M.J."/>
            <person name="Nakayama T."/>
            <person name="Obornik M."/>
            <person name="Reyes-Prieto A."/>
            <person name="Armbrust E.V."/>
            <person name="Aves S.J."/>
            <person name="Beiko R.G."/>
            <person name="Coutinho P."/>
            <person name="Dacks J.B."/>
            <person name="Durnford D.G."/>
            <person name="Fast N.M."/>
            <person name="Green B.R."/>
            <person name="Grisdale C."/>
            <person name="Hempe F."/>
            <person name="Henrissat B."/>
            <person name="Hoppner M.P."/>
            <person name="Ishida K.-I."/>
            <person name="Kim E."/>
            <person name="Koreny L."/>
            <person name="Kroth P.G."/>
            <person name="Liu Y."/>
            <person name="Malik S.-B."/>
            <person name="Maier U.G."/>
            <person name="McRose D."/>
            <person name="Mock T."/>
            <person name="Neilson J.A."/>
            <person name="Onodera N.T."/>
            <person name="Poole A.M."/>
            <person name="Pritham E.J."/>
            <person name="Richards T.A."/>
            <person name="Rocap G."/>
            <person name="Roy S.W."/>
            <person name="Sarai C."/>
            <person name="Schaack S."/>
            <person name="Shirato S."/>
            <person name="Slamovits C.H."/>
            <person name="Spencer D.F."/>
            <person name="Suzuki S."/>
            <person name="Worden A.Z."/>
            <person name="Zauner S."/>
            <person name="Barry K."/>
            <person name="Bell C."/>
            <person name="Bharti A.K."/>
            <person name="Crow J.A."/>
            <person name="Grimwood J."/>
            <person name="Kramer R."/>
            <person name="Lindquist E."/>
            <person name="Lucas S."/>
            <person name="Salamov A."/>
            <person name="McFadden G.I."/>
            <person name="Lane C.E."/>
            <person name="Keeling P.J."/>
            <person name="Gray M.W."/>
            <person name="Grigoriev I.V."/>
            <person name="Archibald J.M."/>
        </authorList>
    </citation>
    <scope>NUCLEOTIDE SEQUENCE</scope>
    <source>
        <strain evidence="8">CCMP2712</strain>
    </source>
</reference>
<accession>L1IU30</accession>
<evidence type="ECO:0000313" key="6">
    <source>
        <dbReference type="EMBL" id="EKX39325.1"/>
    </source>
</evidence>
<dbReference type="EMBL" id="JH993040">
    <property type="protein sequence ID" value="EKX39325.1"/>
    <property type="molecule type" value="Genomic_DNA"/>
</dbReference>
<dbReference type="OrthoDB" id="417037at2759"/>
<feature type="transmembrane region" description="Helical" evidence="5">
    <location>
        <begin position="140"/>
        <end position="158"/>
    </location>
</feature>
<keyword evidence="2 5" id="KW-0812">Transmembrane</keyword>
<feature type="transmembrane region" description="Helical" evidence="5">
    <location>
        <begin position="234"/>
        <end position="252"/>
    </location>
</feature>
<evidence type="ECO:0008006" key="9">
    <source>
        <dbReference type="Google" id="ProtNLM"/>
    </source>
</evidence>
<keyword evidence="4 5" id="KW-0472">Membrane</keyword>
<dbReference type="PANTHER" id="PTHR11132">
    <property type="entry name" value="SOLUTE CARRIER FAMILY 35"/>
    <property type="match status" value="1"/>
</dbReference>
<keyword evidence="8" id="KW-1185">Reference proteome</keyword>
<gene>
    <name evidence="6" type="ORF">GUITHDRAFT_114526</name>
</gene>